<dbReference type="GO" id="GO:0046872">
    <property type="term" value="F:metal ion binding"/>
    <property type="evidence" value="ECO:0007669"/>
    <property type="project" value="UniProtKB-KW"/>
</dbReference>
<dbReference type="InterPro" id="IPR031329">
    <property type="entry name" value="NEUT/ALK_ceramidase_N"/>
</dbReference>
<dbReference type="GO" id="GO:0042759">
    <property type="term" value="P:long-chain fatty acid biosynthetic process"/>
    <property type="evidence" value="ECO:0007669"/>
    <property type="project" value="TreeGrafter"/>
</dbReference>
<evidence type="ECO:0000256" key="4">
    <source>
        <dbReference type="RuleBase" id="RU366019"/>
    </source>
</evidence>
<comment type="catalytic activity">
    <reaction evidence="4">
        <text>an N-acylsphing-4-enine + H2O = sphing-4-enine + a fatty acid</text>
        <dbReference type="Rhea" id="RHEA:20856"/>
        <dbReference type="ChEBI" id="CHEBI:15377"/>
        <dbReference type="ChEBI" id="CHEBI:28868"/>
        <dbReference type="ChEBI" id="CHEBI:52639"/>
        <dbReference type="ChEBI" id="CHEBI:57756"/>
        <dbReference type="EC" id="3.5.1.23"/>
    </reaction>
</comment>
<dbReference type="GO" id="GO:0016020">
    <property type="term" value="C:membrane"/>
    <property type="evidence" value="ECO:0007669"/>
    <property type="project" value="GOC"/>
</dbReference>
<keyword evidence="3" id="KW-0862">Zinc</keyword>
<dbReference type="GO" id="GO:0017040">
    <property type="term" value="F:N-acylsphingosine amidohydrolase activity"/>
    <property type="evidence" value="ECO:0007669"/>
    <property type="project" value="UniProtKB-UniRule"/>
</dbReference>
<proteinExistence type="inferred from homology"/>
<evidence type="ECO:0000256" key="1">
    <source>
        <dbReference type="ARBA" id="ARBA00009835"/>
    </source>
</evidence>
<feature type="chain" id="PRO_5032487827" description="Neutral ceramidase" evidence="5">
    <location>
        <begin position="20"/>
        <end position="728"/>
    </location>
</feature>
<feature type="signal peptide" evidence="5">
    <location>
        <begin position="1"/>
        <end position="19"/>
    </location>
</feature>
<accession>A0A848LUV9</accession>
<keyword evidence="5" id="KW-0732">Signal</keyword>
<dbReference type="PROSITE" id="PS51257">
    <property type="entry name" value="PROKAR_LIPOPROTEIN"/>
    <property type="match status" value="1"/>
</dbReference>
<evidence type="ECO:0000313" key="8">
    <source>
        <dbReference type="EMBL" id="NMO21124.1"/>
    </source>
</evidence>
<evidence type="ECO:0000259" key="7">
    <source>
        <dbReference type="Pfam" id="PF17048"/>
    </source>
</evidence>
<feature type="binding site" evidence="3">
    <location>
        <position position="500"/>
    </location>
    <ligand>
        <name>Zn(2+)</name>
        <dbReference type="ChEBI" id="CHEBI:29105"/>
    </ligand>
</feature>
<dbReference type="GO" id="GO:0046514">
    <property type="term" value="P:ceramide catabolic process"/>
    <property type="evidence" value="ECO:0007669"/>
    <property type="project" value="InterPro"/>
</dbReference>
<protein>
    <recommendedName>
        <fullName evidence="4">Neutral ceramidase</fullName>
        <ecNumber evidence="4">3.5.1.23</ecNumber>
    </recommendedName>
</protein>
<keyword evidence="3" id="KW-0479">Metal-binding</keyword>
<keyword evidence="9" id="KW-1185">Reference proteome</keyword>
<dbReference type="Gene3D" id="2.60.40.2300">
    <property type="entry name" value="Neutral/alkaline non-lysosomal ceramidase, C-terminal domain"/>
    <property type="match status" value="1"/>
</dbReference>
<dbReference type="AlphaFoldDB" id="A0A848LUV9"/>
<organism evidence="8 9">
    <name type="scientific">Pyxidicoccus fallax</name>
    <dbReference type="NCBI Taxonomy" id="394095"/>
    <lineage>
        <taxon>Bacteria</taxon>
        <taxon>Pseudomonadati</taxon>
        <taxon>Myxococcota</taxon>
        <taxon>Myxococcia</taxon>
        <taxon>Myxococcales</taxon>
        <taxon>Cystobacterineae</taxon>
        <taxon>Myxococcaceae</taxon>
        <taxon>Pyxidicoccus</taxon>
    </lineage>
</organism>
<feature type="binding site" evidence="3">
    <location>
        <position position="463"/>
    </location>
    <ligand>
        <name>Zn(2+)</name>
        <dbReference type="ChEBI" id="CHEBI:29105"/>
    </ligand>
</feature>
<dbReference type="Pfam" id="PF17048">
    <property type="entry name" value="Ceramidse_alk_C"/>
    <property type="match status" value="1"/>
</dbReference>
<feature type="binding site" evidence="3">
    <location>
        <position position="259"/>
    </location>
    <ligand>
        <name>Zn(2+)</name>
        <dbReference type="ChEBI" id="CHEBI:29105"/>
    </ligand>
</feature>
<dbReference type="InterPro" id="IPR006823">
    <property type="entry name" value="Ceramidase_alk"/>
</dbReference>
<dbReference type="EMBL" id="JABBJJ010000297">
    <property type="protein sequence ID" value="NMO21124.1"/>
    <property type="molecule type" value="Genomic_DNA"/>
</dbReference>
<dbReference type="InterPro" id="IPR031331">
    <property type="entry name" value="NEUT/ALK_ceramidase_C"/>
</dbReference>
<reference evidence="8 9" key="1">
    <citation type="submission" date="2020-04" db="EMBL/GenBank/DDBJ databases">
        <title>Draft genome of Pyxidicoccus fallax type strain.</title>
        <authorList>
            <person name="Whitworth D.E."/>
        </authorList>
    </citation>
    <scope>NUCLEOTIDE SEQUENCE [LARGE SCALE GENOMIC DNA]</scope>
    <source>
        <strain evidence="8 9">DSM 14698</strain>
    </source>
</reference>
<dbReference type="PANTHER" id="PTHR12670:SF1">
    <property type="entry name" value="NEUTRAL CERAMIDASE"/>
    <property type="match status" value="1"/>
</dbReference>
<evidence type="ECO:0000256" key="3">
    <source>
        <dbReference type="PIRSR" id="PIRSR606823-2"/>
    </source>
</evidence>
<comment type="cofactor">
    <cofactor evidence="3">
        <name>Zn(2+)</name>
        <dbReference type="ChEBI" id="CHEBI:29105"/>
    </cofactor>
    <text evidence="3">Binds 1 zinc ion per subunit.</text>
</comment>
<name>A0A848LUV9_9BACT</name>
<keyword evidence="2 4" id="KW-0378">Hydrolase</keyword>
<keyword evidence="4" id="KW-0746">Sphingolipid metabolism</keyword>
<feature type="binding site" evidence="3">
    <location>
        <position position="139"/>
    </location>
    <ligand>
        <name>Zn(2+)</name>
        <dbReference type="ChEBI" id="CHEBI:29105"/>
    </ligand>
</feature>
<dbReference type="Proteomes" id="UP000518300">
    <property type="component" value="Unassembled WGS sequence"/>
</dbReference>
<dbReference type="Pfam" id="PF04734">
    <property type="entry name" value="Ceramidase_alk"/>
    <property type="match status" value="1"/>
</dbReference>
<gene>
    <name evidence="8" type="ORF">HG543_40690</name>
</gene>
<dbReference type="GO" id="GO:0005576">
    <property type="term" value="C:extracellular region"/>
    <property type="evidence" value="ECO:0007669"/>
    <property type="project" value="TreeGrafter"/>
</dbReference>
<evidence type="ECO:0000256" key="5">
    <source>
        <dbReference type="SAM" id="SignalP"/>
    </source>
</evidence>
<evidence type="ECO:0000259" key="6">
    <source>
        <dbReference type="Pfam" id="PF04734"/>
    </source>
</evidence>
<dbReference type="EC" id="3.5.1.23" evidence="4"/>
<evidence type="ECO:0000256" key="2">
    <source>
        <dbReference type="ARBA" id="ARBA00022801"/>
    </source>
</evidence>
<dbReference type="GO" id="GO:0046512">
    <property type="term" value="P:sphingosine biosynthetic process"/>
    <property type="evidence" value="ECO:0007669"/>
    <property type="project" value="TreeGrafter"/>
</dbReference>
<feature type="domain" description="Neutral/alkaline non-lysosomal ceramidase C-terminal" evidence="7">
    <location>
        <begin position="532"/>
        <end position="703"/>
    </location>
</feature>
<dbReference type="PANTHER" id="PTHR12670">
    <property type="entry name" value="CERAMIDASE"/>
    <property type="match status" value="1"/>
</dbReference>
<sequence length="728" mass="79117">MQCQSSRMCLLSLALAALVAGGCAPKRVAPEALALRAQGCEGRTDFQLGTGIHDITGPAAQVMMMGYVKPGQNTAGIHQRLRSRAFVIASPCNGKRVAFVSADLGMLFQAVKQEVMRKLRERYGEDVYTDANVVLSATHTHAGPGGYSHHALYNHTFLGIPFIGFVPQNFHAIADGIFQSIVRAHDNLAPGRLLLSTGELPGTSGNRSAGAYALNPQPERARYPGDVDTAMTLLRLEASASAEPGPMTPVGMLNWFAVHATSMSNRNKLISGDNKGYASYLFEKHQDTDYGSPRAFVAAFAQSNEGDVTPNVYGGKEGRGEGELAATVEAGRRQFELALRLFEDTAGARPLTGGVDFRHTYVKMDAVKVAPEWADGQERGTCKAALGISMLAGAEDGRGVGREGVRCGDPLAGFFCGVDNDPCQAEKPVVLKPGAECPIMSPNVLPLQIARLGNLALVAVPFEMTTMAGRRLRETVRERLAPAGVEHVVIAGLSNAYSGYLTTRQEYAKQDYEGASTHFGPWQLAAVQQESAKLAEALASGAEVPEGPKPKSPRGRVKEIRLSHTYDEVPRGDPRFGDLTFGSVVSGRDVGAAYPRCGTARVTFWGGHPRNDLHTQRSYLEVQRRGEDGTWRPVAYDWDWETKYHWKGYPCPPRGACSQVTVEWDIPEDTRPGTYRIRHDGEWRPRTEDRSRPYTGWSREFSVTESIADRCPPGAAPSPVRASFTWVP</sequence>
<comment type="caution">
    <text evidence="8">The sequence shown here is derived from an EMBL/GenBank/DDBJ whole genome shotgun (WGS) entry which is preliminary data.</text>
</comment>
<dbReference type="InterPro" id="IPR038445">
    <property type="entry name" value="NCDase_C_sf"/>
</dbReference>
<feature type="domain" description="Neutral/alkaline non-lysosomal ceramidase N-terminal" evidence="6">
    <location>
        <begin position="46"/>
        <end position="529"/>
    </location>
</feature>
<keyword evidence="4" id="KW-0443">Lipid metabolism</keyword>
<comment type="similarity">
    <text evidence="1 4">Belongs to the neutral ceramidase family.</text>
</comment>
<evidence type="ECO:0000313" key="9">
    <source>
        <dbReference type="Proteomes" id="UP000518300"/>
    </source>
</evidence>